<evidence type="ECO:0000256" key="2">
    <source>
        <dbReference type="ARBA" id="ARBA00009077"/>
    </source>
</evidence>
<name>F5XXB1_RAMTT</name>
<evidence type="ECO:0000256" key="6">
    <source>
        <dbReference type="PIRSR" id="PIRSR001434-2"/>
    </source>
</evidence>
<gene>
    <name evidence="9" type="primary">metC</name>
    <name evidence="9" type="ordered locus">Rta_31360</name>
</gene>
<dbReference type="OrthoDB" id="9805807at2"/>
<dbReference type="SUPFAM" id="SSF53383">
    <property type="entry name" value="PLP-dependent transferases"/>
    <property type="match status" value="1"/>
</dbReference>
<dbReference type="GO" id="GO:0030170">
    <property type="term" value="F:pyridoxal phosphate binding"/>
    <property type="evidence" value="ECO:0007669"/>
    <property type="project" value="InterPro"/>
</dbReference>
<evidence type="ECO:0000313" key="10">
    <source>
        <dbReference type="Proteomes" id="UP000008385"/>
    </source>
</evidence>
<evidence type="ECO:0000256" key="3">
    <source>
        <dbReference type="ARBA" id="ARBA00022898"/>
    </source>
</evidence>
<protein>
    <submittedName>
        <fullName evidence="9">Candidate cystathionine beta-lyase (CBL)</fullName>
    </submittedName>
</protein>
<keyword evidence="4 9" id="KW-0456">Lyase</keyword>
<dbReference type="InterPro" id="IPR015424">
    <property type="entry name" value="PyrdxlP-dep_Trfase"/>
</dbReference>
<reference evidence="10" key="1">
    <citation type="submission" date="2006-01" db="EMBL/GenBank/DDBJ databases">
        <title>Genome of the cyst-dividing bacterium Ramlibacter tataouinensis.</title>
        <authorList>
            <person name="Barakat M."/>
            <person name="Ortet P."/>
            <person name="De Luca G."/>
            <person name="Jourlin-Castelli C."/>
            <person name="Ansaldi M."/>
            <person name="Py B."/>
            <person name="Fichant G."/>
            <person name="Coutinho P."/>
            <person name="Voulhoux R."/>
            <person name="Bastien O."/>
            <person name="Roy S."/>
            <person name="Marechal E."/>
            <person name="Henrissat B."/>
            <person name="Quentin Y."/>
            <person name="Noirot P."/>
            <person name="Filloux A."/>
            <person name="Mejean V."/>
            <person name="DuBow M."/>
            <person name="Barras F."/>
            <person name="Heulin T."/>
        </authorList>
    </citation>
    <scope>NUCLEOTIDE SEQUENCE [LARGE SCALE GENOMIC DNA]</scope>
    <source>
        <strain evidence="10">ATCC BAA-407 / DSM 14655 / LMG 21543 / TTB310</strain>
    </source>
</reference>
<dbReference type="KEGG" id="rta:Rta_31360"/>
<comment type="catalytic activity">
    <reaction evidence="5">
        <text>L,L-cystathionine + H2O = L-homocysteine + pyruvate + NH4(+)</text>
        <dbReference type="Rhea" id="RHEA:13965"/>
        <dbReference type="ChEBI" id="CHEBI:15361"/>
        <dbReference type="ChEBI" id="CHEBI:15377"/>
        <dbReference type="ChEBI" id="CHEBI:28938"/>
        <dbReference type="ChEBI" id="CHEBI:58161"/>
        <dbReference type="ChEBI" id="CHEBI:58199"/>
    </reaction>
</comment>
<dbReference type="STRING" id="365046.Rta_31360"/>
<dbReference type="HOGENOM" id="CLU_018986_5_1_4"/>
<sequence>MPKTSRANRASQTDLIQPNQQGGFRATLPAVHRASTVLLESVEKLRRTGWDADPSPYGREGTPTTRELERRLARLEGAGETILVPSGLAAIYVTCVALLKAGDEVAMPANFYGSAVQMAETLLARFGIGLRRYEPGEASSLAAALGPRTRLVWIEAVGSVSLEVPDLGALIAAAKAANVTVAIDNTYAAGLHLQAFALGADVSVQALTKLQSGGSDVVLGSVSAANAALICQLKLTRHYLGLNVSSDDAYLVLRGLPTLRMRYSHSRSAAEQIAPWFDGKPGVRRVHFPPLASSPGHAHWKRYFTSAPGLISVAMGTCPAEHIVEGLDLFHIGYSWGGPLSLVMLFEESHPAVIRLRAVDPEIRQVVRFWIGLEEPTDLMEDIAQAWASVD</sequence>
<dbReference type="eggNOG" id="COG0626">
    <property type="taxonomic scope" value="Bacteria"/>
</dbReference>
<keyword evidence="3 6" id="KW-0663">Pyridoxal phosphate</keyword>
<feature type="modified residue" description="N6-(pyridoxal phosphate)lysine" evidence="6">
    <location>
        <position position="209"/>
    </location>
</feature>
<dbReference type="Gene3D" id="3.90.1150.10">
    <property type="entry name" value="Aspartate Aminotransferase, domain 1"/>
    <property type="match status" value="1"/>
</dbReference>
<feature type="region of interest" description="Disordered" evidence="8">
    <location>
        <begin position="1"/>
        <end position="22"/>
    </location>
</feature>
<dbReference type="PATRIC" id="fig|365046.3.peg.3204"/>
<dbReference type="Gene3D" id="3.40.640.10">
    <property type="entry name" value="Type I PLP-dependent aspartate aminotransferase-like (Major domain)"/>
    <property type="match status" value="1"/>
</dbReference>
<dbReference type="EMBL" id="CP000245">
    <property type="protein sequence ID" value="AEG94246.1"/>
    <property type="molecule type" value="Genomic_DNA"/>
</dbReference>
<dbReference type="Proteomes" id="UP000008385">
    <property type="component" value="Chromosome"/>
</dbReference>
<dbReference type="GO" id="GO:0019450">
    <property type="term" value="P:L-cysteine catabolic process to pyruvate"/>
    <property type="evidence" value="ECO:0007669"/>
    <property type="project" value="TreeGrafter"/>
</dbReference>
<dbReference type="InterPro" id="IPR015422">
    <property type="entry name" value="PyrdxlP-dep_Trfase_small"/>
</dbReference>
<organism evidence="9 10">
    <name type="scientific">Ramlibacter tataouinensis (strain ATCC BAA-407 / DSM 14655 / LMG 21543 / TTB310)</name>
    <dbReference type="NCBI Taxonomy" id="365046"/>
    <lineage>
        <taxon>Bacteria</taxon>
        <taxon>Pseudomonadati</taxon>
        <taxon>Pseudomonadota</taxon>
        <taxon>Betaproteobacteria</taxon>
        <taxon>Burkholderiales</taxon>
        <taxon>Comamonadaceae</taxon>
        <taxon>Ramlibacter</taxon>
    </lineage>
</organism>
<dbReference type="PIRSF" id="PIRSF001434">
    <property type="entry name" value="CGS"/>
    <property type="match status" value="1"/>
</dbReference>
<evidence type="ECO:0000256" key="4">
    <source>
        <dbReference type="ARBA" id="ARBA00023239"/>
    </source>
</evidence>
<comment type="cofactor">
    <cofactor evidence="1 7">
        <name>pyridoxal 5'-phosphate</name>
        <dbReference type="ChEBI" id="CHEBI:597326"/>
    </cofactor>
</comment>
<accession>F5XXB1</accession>
<evidence type="ECO:0000313" key="9">
    <source>
        <dbReference type="EMBL" id="AEG94246.1"/>
    </source>
</evidence>
<dbReference type="InterPro" id="IPR000277">
    <property type="entry name" value="Cys/Met-Metab_PyrdxlP-dep_enz"/>
</dbReference>
<dbReference type="RefSeq" id="WP_013902477.1">
    <property type="nucleotide sequence ID" value="NC_015677.1"/>
</dbReference>
<dbReference type="Pfam" id="PF01053">
    <property type="entry name" value="Cys_Met_Meta_PP"/>
    <property type="match status" value="1"/>
</dbReference>
<dbReference type="GO" id="GO:0019346">
    <property type="term" value="P:transsulfuration"/>
    <property type="evidence" value="ECO:0007669"/>
    <property type="project" value="InterPro"/>
</dbReference>
<evidence type="ECO:0000256" key="7">
    <source>
        <dbReference type="RuleBase" id="RU362118"/>
    </source>
</evidence>
<dbReference type="GO" id="GO:0047804">
    <property type="term" value="F:cysteine-S-conjugate beta-lyase activity"/>
    <property type="evidence" value="ECO:0007669"/>
    <property type="project" value="InterPro"/>
</dbReference>
<dbReference type="InterPro" id="IPR006233">
    <property type="entry name" value="Cys_b_lyase_bac"/>
</dbReference>
<evidence type="ECO:0000256" key="5">
    <source>
        <dbReference type="ARBA" id="ARBA00047517"/>
    </source>
</evidence>
<evidence type="ECO:0000256" key="8">
    <source>
        <dbReference type="SAM" id="MobiDB-lite"/>
    </source>
</evidence>
<comment type="similarity">
    <text evidence="2 7">Belongs to the trans-sulfuration enzymes family.</text>
</comment>
<evidence type="ECO:0000256" key="1">
    <source>
        <dbReference type="ARBA" id="ARBA00001933"/>
    </source>
</evidence>
<dbReference type="AlphaFoldDB" id="F5XXB1"/>
<keyword evidence="10" id="KW-1185">Reference proteome</keyword>
<dbReference type="PANTHER" id="PTHR43500:SF1">
    <property type="entry name" value="CYSTATHIONINE BETA-LYASE-RELATED"/>
    <property type="match status" value="1"/>
</dbReference>
<proteinExistence type="inferred from homology"/>
<dbReference type="PANTHER" id="PTHR43500">
    <property type="entry name" value="CYSTATHIONINE BETA-LYASE-RELATED"/>
    <property type="match status" value="1"/>
</dbReference>
<reference evidence="9 10" key="2">
    <citation type="journal article" date="2011" name="PLoS ONE">
        <title>The Cyst-Dividing Bacterium Ramlibacter tataouinensis TTB310 Genome Reveals a Well-Stocked Toolbox for Adaptation to a Desert Environment.</title>
        <authorList>
            <person name="De Luca G."/>
            <person name="Barakat M."/>
            <person name="Ortet P."/>
            <person name="Fochesato S."/>
            <person name="Jourlin-Castelli C."/>
            <person name="Ansaldi M."/>
            <person name="Py B."/>
            <person name="Fichant G."/>
            <person name="Coutinho P.M."/>
            <person name="Voulhoux R."/>
            <person name="Bastien O."/>
            <person name="Marechal E."/>
            <person name="Henrissat B."/>
            <person name="Quentin Y."/>
            <person name="Noirot P."/>
            <person name="Filloux A."/>
            <person name="Mejean V."/>
            <person name="Dubow M.S."/>
            <person name="Barras F."/>
            <person name="Barbe V."/>
            <person name="Weissenbach J."/>
            <person name="Mihalcescu I."/>
            <person name="Vermeglio A."/>
            <person name="Achouak W."/>
            <person name="Heulin T."/>
        </authorList>
    </citation>
    <scope>NUCLEOTIDE SEQUENCE [LARGE SCALE GENOMIC DNA]</scope>
    <source>
        <strain evidence="10">ATCC BAA-407 / DSM 14655 / LMG 21543 / TTB310</strain>
    </source>
</reference>
<dbReference type="InterPro" id="IPR015421">
    <property type="entry name" value="PyrdxlP-dep_Trfase_major"/>
</dbReference>